<dbReference type="Pfam" id="PF00126">
    <property type="entry name" value="HTH_1"/>
    <property type="match status" value="1"/>
</dbReference>
<feature type="domain" description="HTH lysR-type" evidence="5">
    <location>
        <begin position="23"/>
        <end position="74"/>
    </location>
</feature>
<evidence type="ECO:0000256" key="1">
    <source>
        <dbReference type="ARBA" id="ARBA00009437"/>
    </source>
</evidence>
<comment type="similarity">
    <text evidence="1">Belongs to the LysR transcriptional regulatory family.</text>
</comment>
<dbReference type="InterPro" id="IPR036388">
    <property type="entry name" value="WH-like_DNA-bd_sf"/>
</dbReference>
<evidence type="ECO:0000313" key="7">
    <source>
        <dbReference type="Proteomes" id="UP000076586"/>
    </source>
</evidence>
<dbReference type="PANTHER" id="PTHR30126:SF39">
    <property type="entry name" value="HTH-TYPE TRANSCRIPTIONAL REGULATOR CYSL"/>
    <property type="match status" value="1"/>
</dbReference>
<dbReference type="InterPro" id="IPR005119">
    <property type="entry name" value="LysR_subst-bd"/>
</dbReference>
<keyword evidence="3 6" id="KW-0238">DNA-binding</keyword>
<dbReference type="SUPFAM" id="SSF46785">
    <property type="entry name" value="Winged helix' DNA-binding domain"/>
    <property type="match status" value="1"/>
</dbReference>
<evidence type="ECO:0000259" key="5">
    <source>
        <dbReference type="PROSITE" id="PS50931"/>
    </source>
</evidence>
<sequence length="316" mass="35235">MSFIPAIVRKIQTDLFSMDYREKVFMAVAERLNITRAAESLYISQPAVTKHIHELEQRIGIALLVRKGNKIFLTQAGEILYNRLGTIENLYNELDFELSSLKGESEGSLRLGASSTIAQYVIPELLAKFHKRYPKVTLSMVAGNSKQVESLLINNEIDVALVENSSGIQELRYTAFAKDEIVAVTGSKSIYAQKDSISTAELMSAPIILREQGSGTLETLMQAFAQNNIDGSLLHAAAYLGATEAIKQFLDYYDSIAFISRFAIRKEVKARSLKILQIPGLSIFRQFRIAERIGPQLTAQSLFIDFLFKNTIKAGI</sequence>
<gene>
    <name evidence="6" type="ORF">PJIAN_11034</name>
</gene>
<reference evidence="7" key="1">
    <citation type="submission" date="2016-04" db="EMBL/GenBank/DDBJ databases">
        <title>Draft genome sequence of Paludibacter jiangxiensis strain NM7.</title>
        <authorList>
            <person name="Qiu Y."/>
            <person name="Matsuura N."/>
            <person name="Ohashi A."/>
            <person name="Tourlousse M.D."/>
            <person name="Sekiguchi Y."/>
        </authorList>
    </citation>
    <scope>NUCLEOTIDE SEQUENCE [LARGE SCALE GENOMIC DNA]</scope>
    <source>
        <strain evidence="7">NM7</strain>
    </source>
</reference>
<dbReference type="GO" id="GO:0000976">
    <property type="term" value="F:transcription cis-regulatory region binding"/>
    <property type="evidence" value="ECO:0007669"/>
    <property type="project" value="TreeGrafter"/>
</dbReference>
<name>A0A170Z999_9BACT</name>
<dbReference type="GO" id="GO:0003700">
    <property type="term" value="F:DNA-binding transcription factor activity"/>
    <property type="evidence" value="ECO:0007669"/>
    <property type="project" value="InterPro"/>
</dbReference>
<dbReference type="AlphaFoldDB" id="A0A170Z999"/>
<evidence type="ECO:0000256" key="2">
    <source>
        <dbReference type="ARBA" id="ARBA00023015"/>
    </source>
</evidence>
<proteinExistence type="inferred from homology"/>
<dbReference type="EMBL" id="BDCR01000001">
    <property type="protein sequence ID" value="GAT62440.1"/>
    <property type="molecule type" value="Genomic_DNA"/>
</dbReference>
<dbReference type="InterPro" id="IPR000847">
    <property type="entry name" value="LysR_HTH_N"/>
</dbReference>
<reference evidence="7" key="2">
    <citation type="journal article" date="2017" name="Genome Announc.">
        <title>Draft genome sequence of Paludibacter jiangxiensis NM7(T), a propionate-producing fermentative bacterium.</title>
        <authorList>
            <person name="Qiu Y.-L."/>
            <person name="Tourlousse D.M."/>
            <person name="Matsuura N."/>
            <person name="Ohashi A."/>
            <person name="Sekiguchi Y."/>
        </authorList>
    </citation>
    <scope>NUCLEOTIDE SEQUENCE [LARGE SCALE GENOMIC DNA]</scope>
    <source>
        <strain evidence="7">NM7</strain>
    </source>
</reference>
<keyword evidence="4" id="KW-0804">Transcription</keyword>
<evidence type="ECO:0000313" key="6">
    <source>
        <dbReference type="EMBL" id="GAT62440.1"/>
    </source>
</evidence>
<dbReference type="PROSITE" id="PS50931">
    <property type="entry name" value="HTH_LYSR"/>
    <property type="match status" value="1"/>
</dbReference>
<dbReference type="SUPFAM" id="SSF53850">
    <property type="entry name" value="Periplasmic binding protein-like II"/>
    <property type="match status" value="1"/>
</dbReference>
<dbReference type="Pfam" id="PF03466">
    <property type="entry name" value="LysR_substrate"/>
    <property type="match status" value="1"/>
</dbReference>
<accession>A0A170Z999</accession>
<protein>
    <submittedName>
        <fullName evidence="6">DNA-binding transcriptional regulator, LysR family</fullName>
    </submittedName>
</protein>
<comment type="caution">
    <text evidence="6">The sequence shown here is derived from an EMBL/GenBank/DDBJ whole genome shotgun (WGS) entry which is preliminary data.</text>
</comment>
<evidence type="ECO:0000256" key="3">
    <source>
        <dbReference type="ARBA" id="ARBA00023125"/>
    </source>
</evidence>
<dbReference type="Gene3D" id="3.40.190.10">
    <property type="entry name" value="Periplasmic binding protein-like II"/>
    <property type="match status" value="2"/>
</dbReference>
<dbReference type="PANTHER" id="PTHR30126">
    <property type="entry name" value="HTH-TYPE TRANSCRIPTIONAL REGULATOR"/>
    <property type="match status" value="1"/>
</dbReference>
<dbReference type="Proteomes" id="UP000076586">
    <property type="component" value="Unassembled WGS sequence"/>
</dbReference>
<dbReference type="PRINTS" id="PR00039">
    <property type="entry name" value="HTHLYSR"/>
</dbReference>
<evidence type="ECO:0000256" key="4">
    <source>
        <dbReference type="ARBA" id="ARBA00023163"/>
    </source>
</evidence>
<dbReference type="InterPro" id="IPR036390">
    <property type="entry name" value="WH_DNA-bd_sf"/>
</dbReference>
<keyword evidence="7" id="KW-1185">Reference proteome</keyword>
<dbReference type="Gene3D" id="1.10.10.10">
    <property type="entry name" value="Winged helix-like DNA-binding domain superfamily/Winged helix DNA-binding domain"/>
    <property type="match status" value="1"/>
</dbReference>
<dbReference type="STRING" id="681398.PJIAN_11034"/>
<organism evidence="6 7">
    <name type="scientific">Paludibacter jiangxiensis</name>
    <dbReference type="NCBI Taxonomy" id="681398"/>
    <lineage>
        <taxon>Bacteria</taxon>
        <taxon>Pseudomonadati</taxon>
        <taxon>Bacteroidota</taxon>
        <taxon>Bacteroidia</taxon>
        <taxon>Bacteroidales</taxon>
        <taxon>Paludibacteraceae</taxon>
        <taxon>Paludibacter</taxon>
    </lineage>
</organism>
<keyword evidence="2" id="KW-0805">Transcription regulation</keyword>